<dbReference type="InterPro" id="IPR002885">
    <property type="entry name" value="PPR_rpt"/>
</dbReference>
<dbReference type="GO" id="GO:0032549">
    <property type="term" value="F:ribonucleoside binding"/>
    <property type="evidence" value="ECO:0007669"/>
    <property type="project" value="InterPro"/>
</dbReference>
<feature type="repeat" description="PPR" evidence="8">
    <location>
        <begin position="198"/>
        <end position="232"/>
    </location>
</feature>
<evidence type="ECO:0000256" key="1">
    <source>
        <dbReference type="ARBA" id="ARBA00006835"/>
    </source>
</evidence>
<evidence type="ECO:0000259" key="10">
    <source>
        <dbReference type="Pfam" id="PF04560"/>
    </source>
</evidence>
<organism evidence="11 12">
    <name type="scientific">Punica granatum</name>
    <name type="common">Pomegranate</name>
    <dbReference type="NCBI Taxonomy" id="22663"/>
    <lineage>
        <taxon>Eukaryota</taxon>
        <taxon>Viridiplantae</taxon>
        <taxon>Streptophyta</taxon>
        <taxon>Embryophyta</taxon>
        <taxon>Tracheophyta</taxon>
        <taxon>Spermatophyta</taxon>
        <taxon>Magnoliopsida</taxon>
        <taxon>eudicotyledons</taxon>
        <taxon>Gunneridae</taxon>
        <taxon>Pentapetalae</taxon>
        <taxon>rosids</taxon>
        <taxon>malvids</taxon>
        <taxon>Myrtales</taxon>
        <taxon>Lythraceae</taxon>
        <taxon>Punica</taxon>
    </lineage>
</organism>
<evidence type="ECO:0000256" key="6">
    <source>
        <dbReference type="ARBA" id="ARBA00022737"/>
    </source>
</evidence>
<dbReference type="InterPro" id="IPR015712">
    <property type="entry name" value="DNA-dir_RNA_pol_su2"/>
</dbReference>
<feature type="domain" description="DNA-directed RNA polymerase subunit 2 hybrid-binding" evidence="9">
    <location>
        <begin position="505"/>
        <end position="680"/>
    </location>
</feature>
<feature type="domain" description="DNA-directed RNA polymerase subunit 2 hybrid-binding" evidence="9">
    <location>
        <begin position="685"/>
        <end position="804"/>
    </location>
</feature>
<evidence type="ECO:0000256" key="2">
    <source>
        <dbReference type="ARBA" id="ARBA00012418"/>
    </source>
</evidence>
<dbReference type="Proteomes" id="UP000197138">
    <property type="component" value="Unassembled WGS sequence"/>
</dbReference>
<feature type="repeat" description="PPR" evidence="8">
    <location>
        <begin position="270"/>
        <end position="304"/>
    </location>
</feature>
<dbReference type="SUPFAM" id="SSF64484">
    <property type="entry name" value="beta and beta-prime subunits of DNA dependent RNA-polymerase"/>
    <property type="match status" value="1"/>
</dbReference>
<reference evidence="12" key="1">
    <citation type="journal article" date="2017" name="Plant J.">
        <title>The pomegranate (Punica granatum L.) genome and the genomics of punicalagin biosynthesis.</title>
        <authorList>
            <person name="Qin G."/>
            <person name="Xu C."/>
            <person name="Ming R."/>
            <person name="Tang H."/>
            <person name="Guyot R."/>
            <person name="Kramer E.M."/>
            <person name="Hu Y."/>
            <person name="Yi X."/>
            <person name="Qi Y."/>
            <person name="Xu X."/>
            <person name="Gao Z."/>
            <person name="Pan H."/>
            <person name="Jian J."/>
            <person name="Tian Y."/>
            <person name="Yue Z."/>
            <person name="Xu Y."/>
        </authorList>
    </citation>
    <scope>NUCLEOTIDE SEQUENCE [LARGE SCALE GENOMIC DNA]</scope>
    <source>
        <strain evidence="12">cv. Dabenzi</strain>
    </source>
</reference>
<feature type="repeat" description="PPR" evidence="8">
    <location>
        <begin position="233"/>
        <end position="267"/>
    </location>
</feature>
<dbReference type="Gene3D" id="3.90.1800.10">
    <property type="entry name" value="RNA polymerase alpha subunit dimerisation domain"/>
    <property type="match status" value="1"/>
</dbReference>
<dbReference type="Gene3D" id="1.25.40.10">
    <property type="entry name" value="Tetratricopeptide repeat domain"/>
    <property type="match status" value="3"/>
</dbReference>
<comment type="similarity">
    <text evidence="1">Belongs to the RNA polymerase beta chain family.</text>
</comment>
<evidence type="ECO:0000313" key="11">
    <source>
        <dbReference type="EMBL" id="OWM91237.1"/>
    </source>
</evidence>
<dbReference type="InterPro" id="IPR011990">
    <property type="entry name" value="TPR-like_helical_dom_sf"/>
</dbReference>
<dbReference type="PROSITE" id="PS51375">
    <property type="entry name" value="PPR"/>
    <property type="match status" value="5"/>
</dbReference>
<dbReference type="Pfam" id="PF01535">
    <property type="entry name" value="PPR"/>
    <property type="match status" value="2"/>
</dbReference>
<comment type="caution">
    <text evidence="11">The sequence shown here is derived from an EMBL/GenBank/DDBJ whole genome shotgun (WGS) entry which is preliminary data.</text>
</comment>
<evidence type="ECO:0000313" key="12">
    <source>
        <dbReference type="Proteomes" id="UP000197138"/>
    </source>
</evidence>
<dbReference type="GO" id="GO:0003899">
    <property type="term" value="F:DNA-directed RNA polymerase activity"/>
    <property type="evidence" value="ECO:0007669"/>
    <property type="project" value="UniProtKB-EC"/>
</dbReference>
<keyword evidence="7" id="KW-0804">Transcription</keyword>
<dbReference type="Gene3D" id="2.40.270.10">
    <property type="entry name" value="DNA-directed RNA polymerase, subunit 2, domain 6"/>
    <property type="match status" value="2"/>
</dbReference>
<dbReference type="GO" id="GO:0003677">
    <property type="term" value="F:DNA binding"/>
    <property type="evidence" value="ECO:0007669"/>
    <property type="project" value="InterPro"/>
</dbReference>
<dbReference type="Pfam" id="PF00562">
    <property type="entry name" value="RNA_pol_Rpb2_6"/>
    <property type="match status" value="2"/>
</dbReference>
<dbReference type="GO" id="GO:0006351">
    <property type="term" value="P:DNA-templated transcription"/>
    <property type="evidence" value="ECO:0007669"/>
    <property type="project" value="InterPro"/>
</dbReference>
<feature type="repeat" description="PPR" evidence="8">
    <location>
        <begin position="163"/>
        <end position="197"/>
    </location>
</feature>
<evidence type="ECO:0000256" key="7">
    <source>
        <dbReference type="ARBA" id="ARBA00023163"/>
    </source>
</evidence>
<protein>
    <recommendedName>
        <fullName evidence="2">DNA-directed RNA polymerase</fullName>
        <ecNumber evidence="2">2.7.7.6</ecNumber>
    </recommendedName>
</protein>
<proteinExistence type="inferred from homology"/>
<evidence type="ECO:0000256" key="8">
    <source>
        <dbReference type="PROSITE-ProRule" id="PRU00708"/>
    </source>
</evidence>
<feature type="repeat" description="PPR" evidence="8">
    <location>
        <begin position="375"/>
        <end position="409"/>
    </location>
</feature>
<dbReference type="CDD" id="cd00653">
    <property type="entry name" value="RNA_pol_B_RPB2"/>
    <property type="match status" value="1"/>
</dbReference>
<dbReference type="InterPro" id="IPR007120">
    <property type="entry name" value="DNA-dir_RNAP_su2_dom"/>
</dbReference>
<keyword evidence="5" id="KW-0548">Nucleotidyltransferase</keyword>
<dbReference type="AlphaFoldDB" id="A0A218Y1Q3"/>
<keyword evidence="4" id="KW-0808">Transferase</keyword>
<dbReference type="NCBIfam" id="TIGR00756">
    <property type="entry name" value="PPR"/>
    <property type="match status" value="5"/>
</dbReference>
<dbReference type="EC" id="2.7.7.6" evidence="2"/>
<sequence length="918" mass="102448">MLRSSVPRLASLSVGLSTCKFSTLQPAVTSSAEQFYAHLQNHGANFEKTLASIRAKIDPSCISKVLRRCSVDRSLLGLRFFIWAGTHSTYRHSGHMYRQACEIFWIHHNPGAILEVLESYRADECSVNLKTVKVVLNLCKEAKLADEAFWVLRRMGDFNLGADTVSYNVVIRLFCQKGDMATAGMLMREMGLVGLRPDMITFVEMIKGFCNVGELESACMLFQDMKEQGCIPNTVVFSTLLDGYCRSGSLERGLELLTEMEKGGGDCSPNVVTYTSVIQSFCNQGLVVKALAVLDRMINQGCPPNRVTVRALVDCLCAKGRLEEVDELIDKVVSCGSFSIADCNSSLIVSLIGLGKLEEAERRFIRMLSCKMRPDGMTCNMIIRELCSTGRPFDAFMLFREIEKAGCSAFIGSNAFSELLMGLAKLNHKEEAATLARLMLDRGIRLQAPYVDNVVKFLKNSEESVLIPELTKESPEEGGWQDLLAKGFIEYIDTEEEETTMISMTINSPCSTYQSAMGKQAMGIYDTLAYVLYYPQKPLVTTRAMEHLHFRQLPAGINAIVAIACYSGYNQEDSVSMNQSSIDCGFFRSSFFRSYRDEEKKMGTLVKVDFGRPDKSKYDGVSGEDVIIRKTTPIAQDEAEGQASRYTGRDYSISLRHSETGIVDQVRLTTNADGLRFVKVSEIIEGITPDIIVNPHAIPSRMTIGQLIECIMGNVAAHMGKEGDATPFTDVTVDNISKALHKCGYQMRGFETMYNGHTGWRLSAMISLGPTYYQRLKHMVDDKIHSRGRGPVHILTRQSAGGRSCDDGLPFAEMERDCMIAHGAAHFLKERFDQGDAYRVHVCERCGLIAIANLKKDSFECRGLILKFFKDIILLPFVQVHIPYACKLLFQELMAMAIAPRMLTKDIKSVKDQKRREA</sequence>
<name>A0A218Y1Q3_PUNGR</name>
<evidence type="ECO:0000256" key="4">
    <source>
        <dbReference type="ARBA" id="ARBA00022679"/>
    </source>
</evidence>
<dbReference type="PANTHER" id="PTHR20856">
    <property type="entry name" value="DNA-DIRECTED RNA POLYMERASE I SUBUNIT 2"/>
    <property type="match status" value="1"/>
</dbReference>
<feature type="domain" description="RNA polymerase Rpb2" evidence="10">
    <location>
        <begin position="808"/>
        <end position="904"/>
    </location>
</feature>
<dbReference type="Pfam" id="PF04560">
    <property type="entry name" value="RNA_pol_Rpb2_7"/>
    <property type="match status" value="1"/>
</dbReference>
<keyword evidence="3" id="KW-0240">DNA-directed RNA polymerase</keyword>
<gene>
    <name evidence="11" type="ORF">CDL15_Pgr000181</name>
</gene>
<dbReference type="InterPro" id="IPR007641">
    <property type="entry name" value="RNA_pol_Rpb2_7"/>
</dbReference>
<evidence type="ECO:0000256" key="5">
    <source>
        <dbReference type="ARBA" id="ARBA00022695"/>
    </source>
</evidence>
<dbReference type="EMBL" id="MTKT01000299">
    <property type="protein sequence ID" value="OWM91237.1"/>
    <property type="molecule type" value="Genomic_DNA"/>
</dbReference>
<keyword evidence="6" id="KW-0677">Repeat</keyword>
<accession>A0A218Y1Q3</accession>
<evidence type="ECO:0000256" key="3">
    <source>
        <dbReference type="ARBA" id="ARBA00022478"/>
    </source>
</evidence>
<evidence type="ECO:0000259" key="9">
    <source>
        <dbReference type="Pfam" id="PF00562"/>
    </source>
</evidence>
<dbReference type="Pfam" id="PF13041">
    <property type="entry name" value="PPR_2"/>
    <property type="match status" value="2"/>
</dbReference>
<dbReference type="InterPro" id="IPR037033">
    <property type="entry name" value="DNA-dir_RNAP_su2_hyb_sf"/>
</dbReference>
<dbReference type="GO" id="GO:0000428">
    <property type="term" value="C:DNA-directed RNA polymerase complex"/>
    <property type="evidence" value="ECO:0007669"/>
    <property type="project" value="UniProtKB-KW"/>
</dbReference>